<dbReference type="InterPro" id="IPR012675">
    <property type="entry name" value="Beta-grasp_dom_sf"/>
</dbReference>
<reference evidence="4 5" key="1">
    <citation type="submission" date="2024-04" db="EMBL/GenBank/DDBJ databases">
        <title>Draft genome sequence of Pseudophaeobacter arcticus NBRC 116598.</title>
        <authorList>
            <person name="Miyakawa T."/>
            <person name="Kusuya Y."/>
            <person name="Miura T."/>
        </authorList>
    </citation>
    <scope>NUCLEOTIDE SEQUENCE [LARGE SCALE GENOMIC DNA]</scope>
    <source>
        <strain evidence="4 5">SU-CL00105</strain>
    </source>
</reference>
<evidence type="ECO:0000259" key="3">
    <source>
        <dbReference type="Pfam" id="PF17651"/>
    </source>
</evidence>
<dbReference type="InterPro" id="IPR027980">
    <property type="entry name" value="RACo_C"/>
</dbReference>
<dbReference type="InterPro" id="IPR041414">
    <property type="entry name" value="Raco-like_middle"/>
</dbReference>
<dbReference type="Gene3D" id="3.30.420.480">
    <property type="entry name" value="Domain of unknown function (DUF4445)"/>
    <property type="match status" value="1"/>
</dbReference>
<dbReference type="Proteomes" id="UP001441944">
    <property type="component" value="Unassembled WGS sequence"/>
</dbReference>
<protein>
    <submittedName>
        <fullName evidence="4">ASKHA domain-containing protein</fullName>
    </submittedName>
</protein>
<dbReference type="PANTHER" id="PTHR42895">
    <property type="entry name" value="IRON-SULFUR CLUSTER-BINDING PROTEIN-RELATED"/>
    <property type="match status" value="1"/>
</dbReference>
<dbReference type="SUPFAM" id="SSF54292">
    <property type="entry name" value="2Fe-2S ferredoxin-like"/>
    <property type="match status" value="1"/>
</dbReference>
<dbReference type="Pfam" id="PF17650">
    <property type="entry name" value="RACo_linker"/>
    <property type="match status" value="1"/>
</dbReference>
<dbReference type="InterPro" id="IPR001041">
    <property type="entry name" value="2Fe-2S_ferredoxin-type"/>
</dbReference>
<comment type="caution">
    <text evidence="4">The sequence shown here is derived from an EMBL/GenBank/DDBJ whole genome shotgun (WGS) entry which is preliminary data.</text>
</comment>
<dbReference type="InterPro" id="IPR052911">
    <property type="entry name" value="Corrinoid_activation_enz"/>
</dbReference>
<feature type="domain" description="RACo linker region" evidence="2">
    <location>
        <begin position="120"/>
        <end position="211"/>
    </location>
</feature>
<dbReference type="PANTHER" id="PTHR42895:SF2">
    <property type="entry name" value="IRON-SULFUR CLUSTER PROTEIN"/>
    <property type="match status" value="1"/>
</dbReference>
<dbReference type="Gene3D" id="3.10.20.880">
    <property type="match status" value="1"/>
</dbReference>
<feature type="domain" description="RACo C-terminal" evidence="1">
    <location>
        <begin position="380"/>
        <end position="649"/>
    </location>
</feature>
<dbReference type="Pfam" id="PF14574">
    <property type="entry name" value="RACo_C_ter"/>
    <property type="match status" value="1"/>
</dbReference>
<evidence type="ECO:0000313" key="5">
    <source>
        <dbReference type="Proteomes" id="UP001441944"/>
    </source>
</evidence>
<dbReference type="InterPro" id="IPR042259">
    <property type="entry name" value="Raco-like_middle_sf"/>
</dbReference>
<evidence type="ECO:0000259" key="2">
    <source>
        <dbReference type="Pfam" id="PF17650"/>
    </source>
</evidence>
<dbReference type="InterPro" id="IPR036010">
    <property type="entry name" value="2Fe-2S_ferredoxin-like_sf"/>
</dbReference>
<dbReference type="Pfam" id="PF17651">
    <property type="entry name" value="Raco_middle"/>
    <property type="match status" value="1"/>
</dbReference>
<gene>
    <name evidence="4" type="ORF">NBRC116598_24930</name>
</gene>
<accession>A0ABQ0AMI5</accession>
<dbReference type="InterPro" id="IPR040506">
    <property type="entry name" value="RACo_linker"/>
</dbReference>
<proteinExistence type="predicted"/>
<dbReference type="RefSeq" id="WP_353400557.1">
    <property type="nucleotide sequence ID" value="NZ_BAABWU010000009.1"/>
</dbReference>
<name>A0ABQ0AMI5_9RHOB</name>
<dbReference type="Gene3D" id="3.10.20.30">
    <property type="match status" value="1"/>
</dbReference>
<keyword evidence="5" id="KW-1185">Reference proteome</keyword>
<evidence type="ECO:0000259" key="1">
    <source>
        <dbReference type="Pfam" id="PF14574"/>
    </source>
</evidence>
<dbReference type="CDD" id="cd00207">
    <property type="entry name" value="fer2"/>
    <property type="match status" value="1"/>
</dbReference>
<sequence>MSSDPLVIFTPSGKRGHFPVGTPVLTAARQLGVDLDSVCGGRGICSKCQITPSYGEFSKHGVTVADDALTEWNKVEQRYKDKRGLIDGRRLGCQAQVQGDVVIDVPPESQVHRQVVRKRAEARDITMNPSTRLFYVEVEEPDMHKPSGDMERLIEALDSQWQLKNVKTDLHILQSLQPALRKGKWKVTVAVHLGDESNPPKIMHIWPGYYEGSLYGLAVDLGSTTIAAHLCDLISGEVIASSGIMNPQIRFGEDLMSRVSYSMMNEGGDREMTRAVREGMNALFTQIAAEAEIDKNLIVDAVFVCNPVMHHLFLGIDPFELGQAPFALATSDSLALRATELDLNIHPAARVYLLPCIAGHVGADAAAVALSEAPDKSEDLVLVVDVGTNAEILLGDKTKVLACSSPTGPAFEGAQISSGQRAAPGAIERLEINPETKEPRFRVIGSEIWSDEEGFDAAIATTGITGICGSGIIEAIAEMRMAGVLDASGLIGSAEQTGTPRCVQDGRTNAYLVWDGSAEGGPKISITNPDIRAIQMAKAALYSGARLLMDKFGVDTVDRVVLAGAFGAHISAKHAMVLGMIPDCPIDKVTSAGNAAGTGARIALLNTKARSEIEQTVRRIEKIETAVEPRFQEHFVNASAIPNSKEPFPILASILTLPEVNFNTGGGDGPAGGRRRRRRG</sequence>
<organism evidence="4 5">
    <name type="scientific">Pseudophaeobacter arcticus</name>
    <dbReference type="NCBI Taxonomy" id="385492"/>
    <lineage>
        <taxon>Bacteria</taxon>
        <taxon>Pseudomonadati</taxon>
        <taxon>Pseudomonadota</taxon>
        <taxon>Alphaproteobacteria</taxon>
        <taxon>Rhodobacterales</taxon>
        <taxon>Paracoccaceae</taxon>
        <taxon>Pseudophaeobacter</taxon>
    </lineage>
</organism>
<feature type="domain" description="RACo-like middle region" evidence="3">
    <location>
        <begin position="215"/>
        <end position="371"/>
    </location>
</feature>
<dbReference type="EMBL" id="BAABWU010000009">
    <property type="protein sequence ID" value="GAA6197049.1"/>
    <property type="molecule type" value="Genomic_DNA"/>
</dbReference>
<evidence type="ECO:0000313" key="4">
    <source>
        <dbReference type="EMBL" id="GAA6197049.1"/>
    </source>
</evidence>